<reference evidence="3 4" key="1">
    <citation type="journal article" date="2013" name="Antonie Van Leeuwenhoek">
        <title>Paracoccus zhejiangensis sp. nov., isolated from activated sludge in wastewater-treatment system.</title>
        <authorList>
            <person name="Wu Z.G."/>
            <person name="Zhang D.F."/>
            <person name="Liu Y.L."/>
            <person name="Wang F."/>
            <person name="Jiang X."/>
            <person name="Li C."/>
            <person name="Li S.P."/>
            <person name="Hong Q."/>
            <person name="Li W.J."/>
        </authorList>
    </citation>
    <scope>NUCLEOTIDE SEQUENCE [LARGE SCALE GENOMIC DNA]</scope>
    <source>
        <strain evidence="3 4">J6</strain>
    </source>
</reference>
<proteinExistence type="predicted"/>
<evidence type="ECO:0000259" key="1">
    <source>
        <dbReference type="Pfam" id="PF02625"/>
    </source>
</evidence>
<dbReference type="InterPro" id="IPR052698">
    <property type="entry name" value="MoCofactor_Util/Proc"/>
</dbReference>
<dbReference type="Gene3D" id="3.40.50.720">
    <property type="entry name" value="NAD(P)-binding Rossmann-like Domain"/>
    <property type="match status" value="1"/>
</dbReference>
<dbReference type="InterPro" id="IPR003777">
    <property type="entry name" value="XdhC_CoxI"/>
</dbReference>
<dbReference type="AlphaFoldDB" id="A0A2H5F301"/>
<dbReference type="KEGG" id="pzh:CX676_18650"/>
<dbReference type="Proteomes" id="UP000234530">
    <property type="component" value="Chromosome"/>
</dbReference>
<evidence type="ECO:0000313" key="3">
    <source>
        <dbReference type="EMBL" id="AUH65930.1"/>
    </source>
</evidence>
<dbReference type="Pfam" id="PF02625">
    <property type="entry name" value="XdhC_CoxI"/>
    <property type="match status" value="1"/>
</dbReference>
<dbReference type="OrthoDB" id="9815497at2"/>
<gene>
    <name evidence="3" type="ORF">CX676_18650</name>
</gene>
<sequence length="321" mass="34207">MDILNQSAAVSRDPLAEAAAATGDVALAIITGVEGPSYRPVGAVMAVIPEGEDHGLVGTLSSGCVEADIAHHARQALAEGRPRSIRYGRGSPFIDIQLPCGGGLQILLLPRPDRDLLHEITRRRAARQVCVLRIDTETGAITLQDDGQTGFDGNDFILRIEPELRFLVFGKGPEAFTFAALTQSVGYPSLLLSPDPETLDSAASAGCPTRQLVRPGWPADLMVDGWTAILLFFHDHDWEPVILKGALDTPAFYIGSQGSQRAAATRRLALAELGVPEAAMDRLHGPVGLIRSARDARTLAVSVLAEVLDMARAAAPLREFA</sequence>
<dbReference type="PANTHER" id="PTHR30388">
    <property type="entry name" value="ALDEHYDE OXIDOREDUCTASE MOLYBDENUM COFACTOR ASSEMBLY PROTEIN"/>
    <property type="match status" value="1"/>
</dbReference>
<name>A0A2H5F301_9RHOB</name>
<evidence type="ECO:0000259" key="2">
    <source>
        <dbReference type="Pfam" id="PF13478"/>
    </source>
</evidence>
<evidence type="ECO:0000313" key="4">
    <source>
        <dbReference type="Proteomes" id="UP000234530"/>
    </source>
</evidence>
<dbReference type="InterPro" id="IPR027051">
    <property type="entry name" value="XdhC_Rossmann_dom"/>
</dbReference>
<dbReference type="PANTHER" id="PTHR30388:SF4">
    <property type="entry name" value="MOLYBDENUM COFACTOR INSERTION CHAPERONE PAOD"/>
    <property type="match status" value="1"/>
</dbReference>
<accession>A0A2H5F301</accession>
<dbReference type="Pfam" id="PF13478">
    <property type="entry name" value="XdhC_C"/>
    <property type="match status" value="1"/>
</dbReference>
<dbReference type="EMBL" id="CP025430">
    <property type="protein sequence ID" value="AUH65930.1"/>
    <property type="molecule type" value="Genomic_DNA"/>
</dbReference>
<feature type="domain" description="XdhC Rossmann" evidence="2">
    <location>
        <begin position="167"/>
        <end position="307"/>
    </location>
</feature>
<dbReference type="RefSeq" id="WP_101753910.1">
    <property type="nucleotide sequence ID" value="NZ_CP025430.1"/>
</dbReference>
<keyword evidence="4" id="KW-1185">Reference proteome</keyword>
<feature type="domain" description="XdhC- CoxI" evidence="1">
    <location>
        <begin position="20"/>
        <end position="88"/>
    </location>
</feature>
<protein>
    <submittedName>
        <fullName evidence="3">Xanthine dehydrogenase</fullName>
    </submittedName>
</protein>
<organism evidence="3 4">
    <name type="scientific">Paracoccus zhejiangensis</name>
    <dbReference type="NCBI Taxonomy" id="1077935"/>
    <lineage>
        <taxon>Bacteria</taxon>
        <taxon>Pseudomonadati</taxon>
        <taxon>Pseudomonadota</taxon>
        <taxon>Alphaproteobacteria</taxon>
        <taxon>Rhodobacterales</taxon>
        <taxon>Paracoccaceae</taxon>
        <taxon>Paracoccus</taxon>
    </lineage>
</organism>